<accession>A0A7W7VL39</accession>
<sequence>MPRGKWIPIAIVVVCVGDAVSYGVLPAVRIGWCELFSVRRAAVAVPPPDASPKQVVTAYLHAVAARDDDVVLALSATSFSARYGGTGFGCSYRRLDLIQVGEPHADSSPYARFVLAVPTRYRVETEDGDPEANGERRYDYLVGGTPLPNGGGSSTTGTDERPPGSDHEKS</sequence>
<feature type="region of interest" description="Disordered" evidence="1">
    <location>
        <begin position="124"/>
        <end position="170"/>
    </location>
</feature>
<evidence type="ECO:0000256" key="1">
    <source>
        <dbReference type="SAM" id="MobiDB-lite"/>
    </source>
</evidence>
<proteinExistence type="predicted"/>
<dbReference type="Proteomes" id="UP000552644">
    <property type="component" value="Unassembled WGS sequence"/>
</dbReference>
<reference evidence="2 3" key="1">
    <citation type="submission" date="2020-08" db="EMBL/GenBank/DDBJ databases">
        <title>Genomic Encyclopedia of Type Strains, Phase III (KMG-III): the genomes of soil and plant-associated and newly described type strains.</title>
        <authorList>
            <person name="Whitman W."/>
        </authorList>
    </citation>
    <scope>NUCLEOTIDE SEQUENCE [LARGE SCALE GENOMIC DNA]</scope>
    <source>
        <strain evidence="2 3">CECT 8840</strain>
    </source>
</reference>
<dbReference type="EMBL" id="JACHJP010000001">
    <property type="protein sequence ID" value="MBB4914009.1"/>
    <property type="molecule type" value="Genomic_DNA"/>
</dbReference>
<protein>
    <submittedName>
        <fullName evidence="2">Uncharacterized protein</fullName>
    </submittedName>
</protein>
<organism evidence="2 3">
    <name type="scientific">Streptosporangium saharense</name>
    <dbReference type="NCBI Taxonomy" id="1706840"/>
    <lineage>
        <taxon>Bacteria</taxon>
        <taxon>Bacillati</taxon>
        <taxon>Actinomycetota</taxon>
        <taxon>Actinomycetes</taxon>
        <taxon>Streptosporangiales</taxon>
        <taxon>Streptosporangiaceae</taxon>
        <taxon>Streptosporangium</taxon>
    </lineage>
</organism>
<evidence type="ECO:0000313" key="2">
    <source>
        <dbReference type="EMBL" id="MBB4914009.1"/>
    </source>
</evidence>
<dbReference type="AlphaFoldDB" id="A0A7W7VL39"/>
<evidence type="ECO:0000313" key="3">
    <source>
        <dbReference type="Proteomes" id="UP000552644"/>
    </source>
</evidence>
<comment type="caution">
    <text evidence="2">The sequence shown here is derived from an EMBL/GenBank/DDBJ whole genome shotgun (WGS) entry which is preliminary data.</text>
</comment>
<keyword evidence="3" id="KW-1185">Reference proteome</keyword>
<feature type="compositionally biased region" description="Basic and acidic residues" evidence="1">
    <location>
        <begin position="158"/>
        <end position="170"/>
    </location>
</feature>
<gene>
    <name evidence="2" type="ORF">FHS44_001081</name>
</gene>
<name>A0A7W7VL39_9ACTN</name>